<dbReference type="Proteomes" id="UP000262440">
    <property type="component" value="Segment"/>
</dbReference>
<evidence type="ECO:0000313" key="1">
    <source>
        <dbReference type="EMBL" id="AXG67291.1"/>
    </source>
</evidence>
<gene>
    <name evidence="1" type="ORF">AD1_247</name>
</gene>
<accession>A0A384ZYG5</accession>
<proteinExistence type="predicted"/>
<evidence type="ECO:0000313" key="2">
    <source>
        <dbReference type="Proteomes" id="UP000262440"/>
    </source>
</evidence>
<keyword evidence="2" id="KW-1185">Reference proteome</keyword>
<organism evidence="1 2">
    <name type="scientific">Dickeya phage vB_DsoM_AD1</name>
    <dbReference type="NCBI Taxonomy" id="2283029"/>
    <lineage>
        <taxon>Viruses</taxon>
        <taxon>Duplodnaviria</taxon>
        <taxon>Heunggongvirae</taxon>
        <taxon>Uroviricota</taxon>
        <taxon>Caudoviricetes</taxon>
        <taxon>Alexandravirus</taxon>
        <taxon>Alexandravirus AD1</taxon>
    </lineage>
</organism>
<protein>
    <submittedName>
        <fullName evidence="1">Uncharacterized protein</fullName>
    </submittedName>
</protein>
<reference evidence="1 2" key="1">
    <citation type="journal article" date="2018" name="Front. Microbiol.">
        <title>Jumbo Bacteriophages Are Represented Within an Increasing Diversity of Environmental Viruses Infecting the Emerging Phytopathogen, Dickeya solani.</title>
        <authorList>
            <person name="Day A.W."/>
            <person name="Ahn J."/>
            <person name="Salmond G.P.C."/>
        </authorList>
    </citation>
    <scope>NUCLEOTIDE SEQUENCE [LARGE SCALE GENOMIC DNA]</scope>
</reference>
<sequence length="167" mass="19334">MKTSYLIIRLNAKDMYDREFLMRGFNAKRIEKVIGVIAIVGEGLLTDDSKMYHLSRVDINLLESDTQQSWARFNWSCIDDNLIDSGMRRLPTELRDRITAMRTNRIYCEVDTAIPEAFRDCHTKFVYKSRPARLSVSDEKTGTLDEFTVEEIVANLKTRIKGVTIAF</sequence>
<name>A0A384ZYG5_9CAUD</name>
<dbReference type="EMBL" id="MH460463">
    <property type="protein sequence ID" value="AXG67291.1"/>
    <property type="molecule type" value="Genomic_DNA"/>
</dbReference>